<proteinExistence type="predicted"/>
<comment type="caution">
    <text evidence="1">The sequence shown here is derived from an EMBL/GenBank/DDBJ whole genome shotgun (WGS) entry which is preliminary data.</text>
</comment>
<dbReference type="Proteomes" id="UP000664277">
    <property type="component" value="Unassembled WGS sequence"/>
</dbReference>
<gene>
    <name evidence="1" type="ORF">J0M35_16970</name>
</gene>
<evidence type="ECO:0000313" key="1">
    <source>
        <dbReference type="EMBL" id="MBN8662062.1"/>
    </source>
</evidence>
<name>A0A8J7PC83_9BACT</name>
<dbReference type="AlphaFoldDB" id="A0A8J7PC83"/>
<reference evidence="1" key="1">
    <citation type="submission" date="2021-02" db="EMBL/GenBank/DDBJ databases">
        <title>Genome-Resolved Metagenomics of a Microbial Community Performing Photosynthetic Biological Nutrient Removal.</title>
        <authorList>
            <person name="Mcdaniel E.A."/>
        </authorList>
    </citation>
    <scope>NUCLEOTIDE SEQUENCE</scope>
    <source>
        <strain evidence="1">UWPOB_OBS1</strain>
    </source>
</reference>
<accession>A0A8J7PC83</accession>
<protein>
    <submittedName>
        <fullName evidence="1">Uncharacterized protein</fullName>
    </submittedName>
</protein>
<organism evidence="1 2">
    <name type="scientific">Candidatus Obscuribacter phosphatis</name>
    <dbReference type="NCBI Taxonomy" id="1906157"/>
    <lineage>
        <taxon>Bacteria</taxon>
        <taxon>Bacillati</taxon>
        <taxon>Candidatus Melainabacteria</taxon>
        <taxon>Candidatus Obscuribacterales</taxon>
        <taxon>Candidatus Obscuribacteraceae</taxon>
        <taxon>Candidatus Obscuribacter</taxon>
    </lineage>
</organism>
<sequence>MSSLPIFAAVSEAEQTGRPPIGYFKTRKNSDNLIKVDFQKSTQGRGFHVELHPSRQGTSSSFDLYKEETIEELKKTARALALQSNIPGEDEEGNHVTSDRLPLITAPLRLTAGKGETEEAPKRRSLLAPPRTRILGFSDAKALLEIIEETHERKQKELEKRIQTSTGRPAESLCKKTSFDLQALQNPSVLKRVFAQLIKKVKRQASRMLDKLALS</sequence>
<evidence type="ECO:0000313" key="2">
    <source>
        <dbReference type="Proteomes" id="UP000664277"/>
    </source>
</evidence>
<dbReference type="EMBL" id="JAFLCK010000030">
    <property type="protein sequence ID" value="MBN8662062.1"/>
    <property type="molecule type" value="Genomic_DNA"/>
</dbReference>